<evidence type="ECO:0000313" key="2">
    <source>
        <dbReference type="EMBL" id="KAJ4345797.1"/>
    </source>
</evidence>
<accession>A0A9W9C5T1</accession>
<evidence type="ECO:0000256" key="1">
    <source>
        <dbReference type="SAM" id="MobiDB-lite"/>
    </source>
</evidence>
<dbReference type="InterPro" id="IPR038883">
    <property type="entry name" value="AN11006-like"/>
</dbReference>
<evidence type="ECO:0000313" key="3">
    <source>
        <dbReference type="Proteomes" id="UP001140513"/>
    </source>
</evidence>
<protein>
    <recommendedName>
        <fullName evidence="4">F-box domain-containing protein</fullName>
    </recommendedName>
</protein>
<feature type="region of interest" description="Disordered" evidence="1">
    <location>
        <begin position="1"/>
        <end position="25"/>
    </location>
</feature>
<proteinExistence type="predicted"/>
<evidence type="ECO:0008006" key="4">
    <source>
        <dbReference type="Google" id="ProtNLM"/>
    </source>
</evidence>
<name>A0A9W9C5T1_9PLEO</name>
<dbReference type="EMBL" id="JAPEUX010000009">
    <property type="protein sequence ID" value="KAJ4345797.1"/>
    <property type="molecule type" value="Genomic_DNA"/>
</dbReference>
<dbReference type="AlphaFoldDB" id="A0A9W9C5T1"/>
<comment type="caution">
    <text evidence="2">The sequence shown here is derived from an EMBL/GenBank/DDBJ whole genome shotgun (WGS) entry which is preliminary data.</text>
</comment>
<sequence length="256" mass="29562">MAGSHIQPQWPVSESEASHQHSEHGYERLKLASDGMLDPTPQGKYVSRTKQNMTKSPLLRLPPELRATIYRYVFTGCYVQDPDGKRFTSKDVAHPSFLSVCRSFYAEARFLPFTNARFIFVPWHIGSAVKGVPYQRNGDRSYDVFFRMFIEQHAREARVFKYSAQSDKIATLQMRTSRVPCLVSSGFVKELKFLPGLEQIILRPIRPRSQIPYKLLLIFDERKFSEVRGALGSSVRVEYEGDDLLEYELLDWDLKA</sequence>
<dbReference type="RefSeq" id="XP_056065961.1">
    <property type="nucleotide sequence ID" value="XM_056220658.1"/>
</dbReference>
<organism evidence="2 3">
    <name type="scientific">Didymosphaeria variabile</name>
    <dbReference type="NCBI Taxonomy" id="1932322"/>
    <lineage>
        <taxon>Eukaryota</taxon>
        <taxon>Fungi</taxon>
        <taxon>Dikarya</taxon>
        <taxon>Ascomycota</taxon>
        <taxon>Pezizomycotina</taxon>
        <taxon>Dothideomycetes</taxon>
        <taxon>Pleosporomycetidae</taxon>
        <taxon>Pleosporales</taxon>
        <taxon>Massarineae</taxon>
        <taxon>Didymosphaeriaceae</taxon>
        <taxon>Didymosphaeria</taxon>
    </lineage>
</organism>
<feature type="compositionally biased region" description="Basic and acidic residues" evidence="1">
    <location>
        <begin position="16"/>
        <end position="25"/>
    </location>
</feature>
<reference evidence="2" key="1">
    <citation type="submission" date="2022-10" db="EMBL/GenBank/DDBJ databases">
        <title>Tapping the CABI collections for fungal endophytes: first genome assemblies for Collariella, Neodidymelliopsis, Ascochyta clinopodiicola, Didymella pomorum, Didymosphaeria variabile, Neocosmospora piperis and Neocucurbitaria cava.</title>
        <authorList>
            <person name="Hill R."/>
        </authorList>
    </citation>
    <scope>NUCLEOTIDE SEQUENCE</scope>
    <source>
        <strain evidence="2">IMI 356815</strain>
    </source>
</reference>
<dbReference type="GeneID" id="80915462"/>
<dbReference type="PANTHER" id="PTHR42085">
    <property type="entry name" value="F-BOX DOMAIN-CONTAINING PROTEIN"/>
    <property type="match status" value="1"/>
</dbReference>
<feature type="compositionally biased region" description="Polar residues" evidence="1">
    <location>
        <begin position="1"/>
        <end position="12"/>
    </location>
</feature>
<dbReference type="Proteomes" id="UP001140513">
    <property type="component" value="Unassembled WGS sequence"/>
</dbReference>
<dbReference type="OrthoDB" id="5413827at2759"/>
<dbReference type="PANTHER" id="PTHR42085:SF1">
    <property type="entry name" value="F-BOX DOMAIN-CONTAINING PROTEIN"/>
    <property type="match status" value="1"/>
</dbReference>
<keyword evidence="3" id="KW-1185">Reference proteome</keyword>
<gene>
    <name evidence="2" type="ORF">N0V89_011932</name>
</gene>